<name>A0A1L8SXM2_9ENTE</name>
<reference evidence="2 3" key="1">
    <citation type="submission" date="2014-12" db="EMBL/GenBank/DDBJ databases">
        <title>Draft genome sequences of 29 type strains of Enterococci.</title>
        <authorList>
            <person name="Zhong Z."/>
            <person name="Sun Z."/>
            <person name="Liu W."/>
            <person name="Zhang W."/>
            <person name="Zhang H."/>
        </authorList>
    </citation>
    <scope>NUCLEOTIDE SEQUENCE [LARGE SCALE GENOMIC DNA]</scope>
    <source>
        <strain evidence="2 3">DSM 22802</strain>
    </source>
</reference>
<dbReference type="EMBL" id="JXKM01000002">
    <property type="protein sequence ID" value="OJG36805.1"/>
    <property type="molecule type" value="Genomic_DNA"/>
</dbReference>
<feature type="compositionally biased region" description="Basic and acidic residues" evidence="1">
    <location>
        <begin position="164"/>
        <end position="185"/>
    </location>
</feature>
<dbReference type="RefSeq" id="WP_071861226.1">
    <property type="nucleotide sequence ID" value="NZ_JAHLOV010000002.1"/>
</dbReference>
<evidence type="ECO:0000313" key="3">
    <source>
        <dbReference type="Proteomes" id="UP000183700"/>
    </source>
</evidence>
<evidence type="ECO:0000256" key="1">
    <source>
        <dbReference type="SAM" id="MobiDB-lite"/>
    </source>
</evidence>
<dbReference type="STRING" id="319970.RV00_GL001250"/>
<feature type="region of interest" description="Disordered" evidence="1">
    <location>
        <begin position="78"/>
        <end position="141"/>
    </location>
</feature>
<dbReference type="OrthoDB" id="2193439at2"/>
<comment type="caution">
    <text evidence="2">The sequence shown here is derived from an EMBL/GenBank/DDBJ whole genome shotgun (WGS) entry which is preliminary data.</text>
</comment>
<organism evidence="2 3">
    <name type="scientific">Enterococcus devriesei</name>
    <dbReference type="NCBI Taxonomy" id="319970"/>
    <lineage>
        <taxon>Bacteria</taxon>
        <taxon>Bacillati</taxon>
        <taxon>Bacillota</taxon>
        <taxon>Bacilli</taxon>
        <taxon>Lactobacillales</taxon>
        <taxon>Enterococcaceae</taxon>
        <taxon>Enterococcus</taxon>
    </lineage>
</organism>
<dbReference type="Proteomes" id="UP000183700">
    <property type="component" value="Unassembled WGS sequence"/>
</dbReference>
<evidence type="ECO:0000313" key="2">
    <source>
        <dbReference type="EMBL" id="OJG36805.1"/>
    </source>
</evidence>
<protein>
    <submittedName>
        <fullName evidence="2">Uncharacterized protein</fullName>
    </submittedName>
</protein>
<gene>
    <name evidence="2" type="ORF">RV00_GL001250</name>
</gene>
<feature type="compositionally biased region" description="Basic and acidic residues" evidence="1">
    <location>
        <begin position="86"/>
        <end position="108"/>
    </location>
</feature>
<feature type="region of interest" description="Disordered" evidence="1">
    <location>
        <begin position="163"/>
        <end position="204"/>
    </location>
</feature>
<keyword evidence="3" id="KW-1185">Reference proteome</keyword>
<proteinExistence type="predicted"/>
<dbReference type="AlphaFoldDB" id="A0A1L8SXM2"/>
<accession>A0A1L8SXM2</accession>
<feature type="compositionally biased region" description="Basic and acidic residues" evidence="1">
    <location>
        <begin position="192"/>
        <end position="204"/>
    </location>
</feature>
<sequence>MQTYSRKKGRFPAFDDDAGVKLAYGNQSGRVLFDGEDDLLTDYKLEAQDIFDRPLPKVKRTRRVNLQEEPRSRELELHKANLPSYHAEHTERKTVKLFEEPKPKERTKATSINTRSGRGRSATPFAPKFVPSSLIPDDPADAVSPRELMQRMEKSRQSYILFASEKEEQPALERKKTRQRLDRSLRGIMQEDNSKLEDSKYFHD</sequence>